<proteinExistence type="predicted"/>
<protein>
    <submittedName>
        <fullName evidence="1">Retrovirus-related Pol polyprotein from type-2 retrotransposable element R2DM</fullName>
    </submittedName>
</protein>
<evidence type="ECO:0000313" key="1">
    <source>
        <dbReference type="EMBL" id="GBN12279.1"/>
    </source>
</evidence>
<gene>
    <name evidence="1" type="primary">pol_178</name>
    <name evidence="1" type="ORF">AVEN_199451_1</name>
</gene>
<sequence>MGGCCQIVPKLKARMTAPECAQDWPAKDKYCRAGCPRKETQSYLKYAQGPMERISRHNAVANYLKRALENRGYEIFSEPLYSTPLGNRKPDLVAEKDSKILVIDAQIVRDSVDLKRANARRIGYYRDNRELDESIQKHQSTETDHIGATLNFRGIWSENYCYTLGATSGNVYHP</sequence>
<dbReference type="EMBL" id="BGPR01005665">
    <property type="protein sequence ID" value="GBN12279.1"/>
    <property type="molecule type" value="Genomic_DNA"/>
</dbReference>
<comment type="caution">
    <text evidence="1">The sequence shown here is derived from an EMBL/GenBank/DDBJ whole genome shotgun (WGS) entry which is preliminary data.</text>
</comment>
<reference evidence="1 2" key="1">
    <citation type="journal article" date="2019" name="Sci. Rep.">
        <title>Orb-weaving spider Araneus ventricosus genome elucidates the spidroin gene catalogue.</title>
        <authorList>
            <person name="Kono N."/>
            <person name="Nakamura H."/>
            <person name="Ohtoshi R."/>
            <person name="Moran D.A.P."/>
            <person name="Shinohara A."/>
            <person name="Yoshida Y."/>
            <person name="Fujiwara M."/>
            <person name="Mori M."/>
            <person name="Tomita M."/>
            <person name="Arakawa K."/>
        </authorList>
    </citation>
    <scope>NUCLEOTIDE SEQUENCE [LARGE SCALE GENOMIC DNA]</scope>
</reference>
<dbReference type="OrthoDB" id="9214535at2759"/>
<dbReference type="AlphaFoldDB" id="A0A4Y2LCS5"/>
<organism evidence="1 2">
    <name type="scientific">Araneus ventricosus</name>
    <name type="common">Orbweaver spider</name>
    <name type="synonym">Epeira ventricosa</name>
    <dbReference type="NCBI Taxonomy" id="182803"/>
    <lineage>
        <taxon>Eukaryota</taxon>
        <taxon>Metazoa</taxon>
        <taxon>Ecdysozoa</taxon>
        <taxon>Arthropoda</taxon>
        <taxon>Chelicerata</taxon>
        <taxon>Arachnida</taxon>
        <taxon>Araneae</taxon>
        <taxon>Araneomorphae</taxon>
        <taxon>Entelegynae</taxon>
        <taxon>Araneoidea</taxon>
        <taxon>Araneidae</taxon>
        <taxon>Araneus</taxon>
    </lineage>
</organism>
<keyword evidence="2" id="KW-1185">Reference proteome</keyword>
<accession>A0A4Y2LCS5</accession>
<name>A0A4Y2LCS5_ARAVE</name>
<dbReference type="Proteomes" id="UP000499080">
    <property type="component" value="Unassembled WGS sequence"/>
</dbReference>
<evidence type="ECO:0000313" key="2">
    <source>
        <dbReference type="Proteomes" id="UP000499080"/>
    </source>
</evidence>